<reference evidence="1 2" key="1">
    <citation type="journal article" date="2021" name="Plant Biotechnol. J.">
        <title>Multi-omics assisted identification of the key and species-specific regulatory components of drought-tolerant mechanisms in Gossypium stocksii.</title>
        <authorList>
            <person name="Yu D."/>
            <person name="Ke L."/>
            <person name="Zhang D."/>
            <person name="Wu Y."/>
            <person name="Sun Y."/>
            <person name="Mei J."/>
            <person name="Sun J."/>
            <person name="Sun Y."/>
        </authorList>
    </citation>
    <scope>NUCLEOTIDE SEQUENCE [LARGE SCALE GENOMIC DNA]</scope>
    <source>
        <strain evidence="2">cv. E1</strain>
        <tissue evidence="1">Leaf</tissue>
    </source>
</reference>
<sequence length="121" mass="13380">MLRRASMLLARLAARARPFSTDLPAAPSADATFTETWSKVIPNMDPPKTPLFHATPTPFSIPSKLTVNFVLSYASELTTKEMKKLMAISGLFDCEFVGNALKNAMTLITSVFKILEQTNRE</sequence>
<dbReference type="AlphaFoldDB" id="A0A9D4AIR5"/>
<organism evidence="1 2">
    <name type="scientific">Gossypium stocksii</name>
    <dbReference type="NCBI Taxonomy" id="47602"/>
    <lineage>
        <taxon>Eukaryota</taxon>
        <taxon>Viridiplantae</taxon>
        <taxon>Streptophyta</taxon>
        <taxon>Embryophyta</taxon>
        <taxon>Tracheophyta</taxon>
        <taxon>Spermatophyta</taxon>
        <taxon>Magnoliopsida</taxon>
        <taxon>eudicotyledons</taxon>
        <taxon>Gunneridae</taxon>
        <taxon>Pentapetalae</taxon>
        <taxon>rosids</taxon>
        <taxon>malvids</taxon>
        <taxon>Malvales</taxon>
        <taxon>Malvaceae</taxon>
        <taxon>Malvoideae</taxon>
        <taxon>Gossypium</taxon>
    </lineage>
</organism>
<dbReference type="EMBL" id="JAIQCV010000002">
    <property type="protein sequence ID" value="KAH1122434.1"/>
    <property type="molecule type" value="Genomic_DNA"/>
</dbReference>
<evidence type="ECO:0000313" key="2">
    <source>
        <dbReference type="Proteomes" id="UP000828251"/>
    </source>
</evidence>
<evidence type="ECO:0000313" key="1">
    <source>
        <dbReference type="EMBL" id="KAH1122434.1"/>
    </source>
</evidence>
<dbReference type="Proteomes" id="UP000828251">
    <property type="component" value="Unassembled WGS sequence"/>
</dbReference>
<name>A0A9D4AIR5_9ROSI</name>
<keyword evidence="2" id="KW-1185">Reference proteome</keyword>
<proteinExistence type="predicted"/>
<comment type="caution">
    <text evidence="1">The sequence shown here is derived from an EMBL/GenBank/DDBJ whole genome shotgun (WGS) entry which is preliminary data.</text>
</comment>
<accession>A0A9D4AIR5</accession>
<dbReference type="OrthoDB" id="1747244at2759"/>
<protein>
    <submittedName>
        <fullName evidence="1">Uncharacterized protein</fullName>
    </submittedName>
</protein>
<gene>
    <name evidence="1" type="ORF">J1N35_005594</name>
</gene>